<dbReference type="GO" id="GO:0009535">
    <property type="term" value="C:chloroplast thylakoid membrane"/>
    <property type="evidence" value="ECO:0007669"/>
    <property type="project" value="UniProtKB-SubCell"/>
</dbReference>
<evidence type="ECO:0000259" key="15">
    <source>
        <dbReference type="Pfam" id="PF19530"/>
    </source>
</evidence>
<accession>A0A0S2XIP4</accession>
<evidence type="ECO:0000256" key="1">
    <source>
        <dbReference type="ARBA" id="ARBA00004141"/>
    </source>
</evidence>
<dbReference type="GO" id="GO:0042773">
    <property type="term" value="P:ATP synthesis coupled electron transport"/>
    <property type="evidence" value="ECO:0007669"/>
    <property type="project" value="InterPro"/>
</dbReference>
<reference evidence="16" key="1">
    <citation type="journal article" date="2015" name="Sci. Rep.">
        <title>Mimosoid legume plastome evolution: IR expansion, tandem repeat expansions, and accelerated rate of evolution in clpP.</title>
        <authorList>
            <person name="Dugas D.V."/>
            <person name="Hernandez D."/>
            <person name="Koenen E.J."/>
            <person name="Schwarz E."/>
            <person name="Straub S."/>
            <person name="Hughes C.E."/>
            <person name="Jansen R.K."/>
            <person name="Nageswara-Rao M."/>
            <person name="Staats M."/>
            <person name="Trujillo J.T."/>
            <person name="Hajrah N.H."/>
            <person name="Alharbi N.S."/>
            <person name="Al-Malki A.L."/>
            <person name="Sabir J.S."/>
            <person name="Bailey C.D."/>
        </authorList>
    </citation>
    <scope>NUCLEOTIDE SEQUENCE</scope>
</reference>
<evidence type="ECO:0000256" key="6">
    <source>
        <dbReference type="ARBA" id="ARBA00022857"/>
    </source>
</evidence>
<evidence type="ECO:0000256" key="12">
    <source>
        <dbReference type="ARBA" id="ARBA00023136"/>
    </source>
</evidence>
<feature type="transmembrane region" description="Helical" evidence="13">
    <location>
        <begin position="393"/>
        <end position="415"/>
    </location>
</feature>
<feature type="transmembrane region" description="Helical" evidence="13">
    <location>
        <begin position="126"/>
        <end position="143"/>
    </location>
</feature>
<keyword evidence="8 13" id="KW-1278">Translocase</keyword>
<dbReference type="GO" id="GO:0048038">
    <property type="term" value="F:quinone binding"/>
    <property type="evidence" value="ECO:0007669"/>
    <property type="project" value="UniProtKB-KW"/>
</dbReference>
<evidence type="ECO:0000256" key="7">
    <source>
        <dbReference type="ARBA" id="ARBA00022957"/>
    </source>
</evidence>
<evidence type="ECO:0000256" key="4">
    <source>
        <dbReference type="ARBA" id="ARBA00022692"/>
    </source>
</evidence>
<keyword evidence="5 13" id="KW-0874">Quinone</keyword>
<keyword evidence="11 13" id="KW-0793">Thylakoid</keyword>
<comment type="similarity">
    <text evidence="13">Belongs to the complex I subunit 2 family.</text>
</comment>
<dbReference type="PANTHER" id="PTHR22773">
    <property type="entry name" value="NADH DEHYDROGENASE"/>
    <property type="match status" value="1"/>
</dbReference>
<comment type="subcellular location">
    <subcellularLocation>
        <location evidence="1">Membrane</location>
        <topology evidence="1">Multi-pass membrane protein</topology>
    </subcellularLocation>
    <subcellularLocation>
        <location evidence="13">Plastid</location>
        <location evidence="13">Chloroplast thylakoid membrane</location>
        <topology evidence="13">Multi-pass membrane protein</topology>
    </subcellularLocation>
</comment>
<dbReference type="GO" id="GO:0019684">
    <property type="term" value="P:photosynthesis, light reaction"/>
    <property type="evidence" value="ECO:0007669"/>
    <property type="project" value="UniProtKB-UniRule"/>
</dbReference>
<feature type="transmembrane region" description="Helical" evidence="13">
    <location>
        <begin position="223"/>
        <end position="244"/>
    </location>
</feature>
<feature type="transmembrane region" description="Helical" evidence="13">
    <location>
        <begin position="348"/>
        <end position="372"/>
    </location>
</feature>
<keyword evidence="4 13" id="KW-0812">Transmembrane</keyword>
<comment type="caution">
    <text evidence="13">Lacks conserved residue(s) required for the propagation of feature annotation.</text>
</comment>
<keyword evidence="12 13" id="KW-0472">Membrane</keyword>
<dbReference type="RefSeq" id="YP_009193225.1">
    <property type="nucleotide sequence ID" value="NC_028733.1"/>
</dbReference>
<keyword evidence="6 13" id="KW-0521">NADP</keyword>
<dbReference type="RefSeq" id="YP_009193209.1">
    <property type="nucleotide sequence ID" value="NC_028733.1"/>
</dbReference>
<dbReference type="InterPro" id="IPR010096">
    <property type="entry name" value="NADH-Q_OxRdtase_suN/2"/>
</dbReference>
<evidence type="ECO:0000256" key="10">
    <source>
        <dbReference type="ARBA" id="ARBA00023027"/>
    </source>
</evidence>
<keyword evidence="3 16" id="KW-0150">Chloroplast</keyword>
<keyword evidence="7 13" id="KW-0618">Plastoquinone</keyword>
<keyword evidence="9 13" id="KW-1133">Transmembrane helix</keyword>
<feature type="domain" description="NADH:quinone oxidoreductase/Mrp antiporter transmembrane" evidence="14">
    <location>
        <begin position="146"/>
        <end position="442"/>
    </location>
</feature>
<dbReference type="EMBL" id="KT428297">
    <property type="protein sequence ID" value="ALQ11608.1"/>
    <property type="molecule type" value="Genomic_DNA"/>
</dbReference>
<evidence type="ECO:0000256" key="13">
    <source>
        <dbReference type="HAMAP-Rule" id="MF_00445"/>
    </source>
</evidence>
<keyword evidence="10 13" id="KW-0520">NAD</keyword>
<dbReference type="EMBL" id="KT428297">
    <property type="protein sequence ID" value="ALQ11592.1"/>
    <property type="molecule type" value="Genomic_DNA"/>
</dbReference>
<dbReference type="HAMAP" id="MF_00445">
    <property type="entry name" value="NDH1_NuoN_1"/>
    <property type="match status" value="1"/>
</dbReference>
<dbReference type="PRINTS" id="PR01434">
    <property type="entry name" value="NADHDHGNASE5"/>
</dbReference>
<feature type="transmembrane region" description="Helical" evidence="13">
    <location>
        <begin position="99"/>
        <end position="119"/>
    </location>
</feature>
<feature type="domain" description="NAD(P)H-quinone oxidoreductase subunit 2 N-terminal" evidence="15">
    <location>
        <begin position="18"/>
        <end position="117"/>
    </location>
</feature>
<proteinExistence type="inferred from homology"/>
<evidence type="ECO:0000259" key="14">
    <source>
        <dbReference type="Pfam" id="PF00361"/>
    </source>
</evidence>
<dbReference type="GO" id="GO:0016655">
    <property type="term" value="F:oxidoreductase activity, acting on NAD(P)H, quinone or similar compound as acceptor"/>
    <property type="evidence" value="ECO:0007669"/>
    <property type="project" value="UniProtKB-UniRule"/>
</dbReference>
<dbReference type="GO" id="GO:0008137">
    <property type="term" value="F:NADH dehydrogenase (ubiquinone) activity"/>
    <property type="evidence" value="ECO:0007669"/>
    <property type="project" value="InterPro"/>
</dbReference>
<evidence type="ECO:0000256" key="9">
    <source>
        <dbReference type="ARBA" id="ARBA00022989"/>
    </source>
</evidence>
<evidence type="ECO:0000256" key="8">
    <source>
        <dbReference type="ARBA" id="ARBA00022967"/>
    </source>
</evidence>
<dbReference type="InterPro" id="IPR045693">
    <property type="entry name" value="Ndh2_N"/>
</dbReference>
<comment type="function">
    <text evidence="13">NDH shuttles electrons from NAD(P)H:plastoquinone, via FMN and iron-sulfur (Fe-S) centers, to quinones in the photosynthetic chain and possibly in a chloroplast respiratory chain. The immediate electron acceptor for the enzyme in this species is believed to be plastoquinone. Couples the redox reaction to proton translocation, and thus conserves the redox energy in a proton gradient.</text>
</comment>
<dbReference type="GeneID" id="26522401"/>
<dbReference type="Pfam" id="PF19530">
    <property type="entry name" value="Ndh2_N"/>
    <property type="match status" value="1"/>
</dbReference>
<name>A0A0S2XIP4_9FABA</name>
<dbReference type="GeneID" id="26522436"/>
<dbReference type="Pfam" id="PF00361">
    <property type="entry name" value="Proton_antipo_M"/>
    <property type="match status" value="1"/>
</dbReference>
<dbReference type="InterPro" id="IPR001750">
    <property type="entry name" value="ND/Mrp_TM"/>
</dbReference>
<evidence type="ECO:0000256" key="2">
    <source>
        <dbReference type="ARBA" id="ARBA00022448"/>
    </source>
</evidence>
<evidence type="ECO:0000256" key="11">
    <source>
        <dbReference type="ARBA" id="ARBA00023078"/>
    </source>
</evidence>
<dbReference type="EC" id="7.1.1.-" evidence="13"/>
<comment type="catalytic activity">
    <reaction evidence="13">
        <text>a plastoquinone + NADH + (n+1) H(+)(in) = a plastoquinol + NAD(+) + n H(+)(out)</text>
        <dbReference type="Rhea" id="RHEA:42608"/>
        <dbReference type="Rhea" id="RHEA-COMP:9561"/>
        <dbReference type="Rhea" id="RHEA-COMP:9562"/>
        <dbReference type="ChEBI" id="CHEBI:15378"/>
        <dbReference type="ChEBI" id="CHEBI:17757"/>
        <dbReference type="ChEBI" id="CHEBI:57540"/>
        <dbReference type="ChEBI" id="CHEBI:57945"/>
        <dbReference type="ChEBI" id="CHEBI:62192"/>
    </reaction>
</comment>
<feature type="transmembrane region" description="Helical" evidence="13">
    <location>
        <begin position="323"/>
        <end position="342"/>
    </location>
</feature>
<evidence type="ECO:0000256" key="5">
    <source>
        <dbReference type="ARBA" id="ARBA00022719"/>
    </source>
</evidence>
<comment type="catalytic activity">
    <reaction evidence="13">
        <text>a plastoquinone + NADPH + (n+1) H(+)(in) = a plastoquinol + NADP(+) + n H(+)(out)</text>
        <dbReference type="Rhea" id="RHEA:42612"/>
        <dbReference type="Rhea" id="RHEA-COMP:9561"/>
        <dbReference type="Rhea" id="RHEA-COMP:9562"/>
        <dbReference type="ChEBI" id="CHEBI:15378"/>
        <dbReference type="ChEBI" id="CHEBI:17757"/>
        <dbReference type="ChEBI" id="CHEBI:57783"/>
        <dbReference type="ChEBI" id="CHEBI:58349"/>
        <dbReference type="ChEBI" id="CHEBI:62192"/>
    </reaction>
</comment>
<dbReference type="NCBIfam" id="TIGR01770">
    <property type="entry name" value="NDH_I_N"/>
    <property type="match status" value="1"/>
</dbReference>
<feature type="transmembrane region" description="Helical" evidence="13">
    <location>
        <begin position="22"/>
        <end position="47"/>
    </location>
</feature>
<evidence type="ECO:0000256" key="3">
    <source>
        <dbReference type="ARBA" id="ARBA00022528"/>
    </source>
</evidence>
<geneLocation type="chloroplast" evidence="16"/>
<feature type="transmembrane region" description="Helical" evidence="13">
    <location>
        <begin position="427"/>
        <end position="448"/>
    </location>
</feature>
<dbReference type="AlphaFoldDB" id="A0A0S2XIP4"/>
<feature type="transmembrane region" description="Helical" evidence="13">
    <location>
        <begin position="296"/>
        <end position="316"/>
    </location>
</feature>
<dbReference type="NCBIfam" id="NF002701">
    <property type="entry name" value="PRK02504.1"/>
    <property type="match status" value="1"/>
</dbReference>
<organism evidence="16">
    <name type="scientific">Leucaena trichandra</name>
    <dbReference type="NCBI Taxonomy" id="190760"/>
    <lineage>
        <taxon>Eukaryota</taxon>
        <taxon>Viridiplantae</taxon>
        <taxon>Streptophyta</taxon>
        <taxon>Embryophyta</taxon>
        <taxon>Tracheophyta</taxon>
        <taxon>Spermatophyta</taxon>
        <taxon>Magnoliopsida</taxon>
        <taxon>eudicotyledons</taxon>
        <taxon>Gunneridae</taxon>
        <taxon>Pentapetalae</taxon>
        <taxon>rosids</taxon>
        <taxon>fabids</taxon>
        <taxon>Fabales</taxon>
        <taxon>Fabaceae</taxon>
        <taxon>Caesalpinioideae</taxon>
        <taxon>mimosoid clade</taxon>
        <taxon>Mimoseae</taxon>
        <taxon>Leucaena</taxon>
    </lineage>
</organism>
<sequence length="510" mass="56389">MIWHVQNENFILDSTRIFMKAFHLLLFDGSFIFPECILILGLILLLMIDSTSDQKDIPWLYFISSTSLVMSITALLFRWREEPMISFSGNFQTNNFNEIFQFLILLCSTLCIPLSVEYIECTEMAITEFLLFVLTATLGGMFLCGANDLITIFVAPECFSLCSYLLSGYTKKDVRSNEATTKYLLMGGASSSILVHGFSWLYGSSGGEIELQEIVNGLINTQMYNSPGISIALIFITAGIGFKLSPAPSHQWTPDVYEGSPTPVVAFLSVTSKVAASASATRIFDIPFYFSSNEWHLLLEILAILSMILGNLIAITQTSMKRMLAYSSIGQIGYVIIGIIVGDSNGGYASMITYMLFYISMNLGTFACIVSFGLRTGTDNIRDYAGLYTKDPFLALSLALCLLSLGGLPPLAGFFGKLHLFWCGWQAGLYLLVSIGLLTSVVSIYYYLKIIKLLMTGRNQEITPHVRNYRGSPLRSNNSIELSMIVCVIASTIPGISMNPIIEIAQDTLF</sequence>
<evidence type="ECO:0000313" key="16">
    <source>
        <dbReference type="EMBL" id="ALQ11608.1"/>
    </source>
</evidence>
<keyword evidence="16" id="KW-0934">Plastid</keyword>
<gene>
    <name evidence="13 16" type="primary">ndhB</name>
</gene>
<feature type="transmembrane region" description="Helical" evidence="13">
    <location>
        <begin position="59"/>
        <end position="79"/>
    </location>
</feature>
<protein>
    <recommendedName>
        <fullName evidence="13">NAD(P)H-quinone oxidoreductase subunit 2, chloroplastic</fullName>
        <ecNumber evidence="13">7.1.1.-</ecNumber>
    </recommendedName>
    <alternativeName>
        <fullName evidence="13">NAD(P)H dehydrogenase, subunit 2</fullName>
    </alternativeName>
    <alternativeName>
        <fullName evidence="13">NADH-plastoquinone oxidoreductase subunit 2</fullName>
    </alternativeName>
</protein>
<keyword evidence="2 13" id="KW-0813">Transport</keyword>
<comment type="subunit">
    <text evidence="13">NDH is composed of at least 16 different subunits, 5 of which are encoded in the nucleus.</text>
</comment>